<dbReference type="PROSITE" id="PS52016">
    <property type="entry name" value="TONB_DEPENDENT_REC_3"/>
    <property type="match status" value="1"/>
</dbReference>
<dbReference type="SUPFAM" id="SSF56935">
    <property type="entry name" value="Porins"/>
    <property type="match status" value="1"/>
</dbReference>
<organism evidence="9 10">
    <name type="scientific">Tannerella forsythia</name>
    <name type="common">Bacteroides forsythus</name>
    <dbReference type="NCBI Taxonomy" id="28112"/>
    <lineage>
        <taxon>Bacteria</taxon>
        <taxon>Pseudomonadati</taxon>
        <taxon>Bacteroidota</taxon>
        <taxon>Bacteroidia</taxon>
        <taxon>Bacteroidales</taxon>
        <taxon>Tannerellaceae</taxon>
        <taxon>Tannerella</taxon>
    </lineage>
</organism>
<evidence type="ECO:0000256" key="5">
    <source>
        <dbReference type="ARBA" id="ARBA00023136"/>
    </source>
</evidence>
<dbReference type="NCBIfam" id="TIGR04056">
    <property type="entry name" value="OMP_RagA_SusC"/>
    <property type="match status" value="1"/>
</dbReference>
<dbReference type="Pfam" id="PF13715">
    <property type="entry name" value="CarbopepD_reg_2"/>
    <property type="match status" value="1"/>
</dbReference>
<keyword evidence="4 7" id="KW-0812">Transmembrane</keyword>
<evidence type="ECO:0000259" key="8">
    <source>
        <dbReference type="Pfam" id="PF07715"/>
    </source>
</evidence>
<evidence type="ECO:0000256" key="7">
    <source>
        <dbReference type="PROSITE-ProRule" id="PRU01360"/>
    </source>
</evidence>
<accession>A0A2A6EBD2</accession>
<evidence type="ECO:0000256" key="2">
    <source>
        <dbReference type="ARBA" id="ARBA00022448"/>
    </source>
</evidence>
<keyword evidence="3 7" id="KW-1134">Transmembrane beta strand</keyword>
<evidence type="ECO:0000256" key="3">
    <source>
        <dbReference type="ARBA" id="ARBA00022452"/>
    </source>
</evidence>
<sequence>MNKHLLFMFVLFFLGTNVLLAQKKVSGIVKEADTNEPLIGATVVVKGTTNGVITDLDGHYAIEVNANEVLQFAYVGLETHEETVGERTVINVSLASSSVKINEVVVTAMGLERKAKSLTYATQQVGGGELTRAKETNLINSLQGKTAGLVITPNSTGAGGSSKLLIRGNKSAQGNNQPLIVIDGIPMANSTTTQMEGEFGGRDGGDALSNLNPDDIAGISVLKGASAAALYGSMAANGVVMITTKKGSAGSVRVDVSSNTTFETPLDAPKLQSTYGAAVSGSGALAQDSWGEKISGEAKGANRLDEFFRTGMTTINSLSISGGSERTQSYVSYANTSANGIMPTNTFTRHNMMAKETFKLFDNKVTVNASLNYITQKGRNRHEPGQYRNPLTGLYTFPANGDFRQYKNEFEKYDDLKGYPVQQWYRDVNQDFSANPYWVLHRNPHTEKRDRVMASASIRYNITDYLNLQGRLNYDRIADLYERKIYASTSTTLHNVNGEYRQERDDSRQFYGDLMANFNKTFDVWSVTASVGTSFTDLKETGIIASGSGDVYIPNFFHLANGSKNGSENKRSKTQKRLNSVFGTAQIGYKEMLYLDVTGRNDWSSTLSYTPNVSYFYPSFGLTALINEITTLPEAFNLLKARASYSIVGNDMPAYITNPTHKFRNGSVDFNTSVPFTEMKPEKLKSMEFGFDLSMFDNHFEMDFTYYKTNNTNQYFSMEASAATGYSNYYFNAGDIQNSGFETTMSWRQPITADFLWKTSLNLSYNNNVIKKLDDRQDVAKENRLTHVGLGSLRGYDMRLVEGGSYGDLYSKTVVRDKNGVIQVDKEGNTLVSEDKEYVGNVNPKWNLGWSNSFNYKDMQFYFLIDGRIGGNFVDLTQATLDAYGVSQNSADARDNGGVDLGNGTKVDAGTFYRSIGQKEKGGDYYVYSATNFRLRELSIGYAFRNLLGAGKDLGVSLIGRNLFFFYKDAPSDPEVSMSTSNGYSGSNYFALPATRSLGINLKATF</sequence>
<dbReference type="SUPFAM" id="SSF49464">
    <property type="entry name" value="Carboxypeptidase regulatory domain-like"/>
    <property type="match status" value="1"/>
</dbReference>
<evidence type="ECO:0000256" key="4">
    <source>
        <dbReference type="ARBA" id="ARBA00022692"/>
    </source>
</evidence>
<keyword evidence="6 7" id="KW-0998">Cell outer membrane</keyword>
<evidence type="ECO:0000313" key="10">
    <source>
        <dbReference type="Proteomes" id="UP000219259"/>
    </source>
</evidence>
<name>A0A2A6EBD2_TANFO</name>
<dbReference type="InterPro" id="IPR037066">
    <property type="entry name" value="Plug_dom_sf"/>
</dbReference>
<dbReference type="NCBIfam" id="TIGR04057">
    <property type="entry name" value="SusC_RagA_signa"/>
    <property type="match status" value="1"/>
</dbReference>
<keyword evidence="5 7" id="KW-0472">Membrane</keyword>
<dbReference type="GO" id="GO:0009279">
    <property type="term" value="C:cell outer membrane"/>
    <property type="evidence" value="ECO:0007669"/>
    <property type="project" value="UniProtKB-SubCell"/>
</dbReference>
<dbReference type="InterPro" id="IPR012910">
    <property type="entry name" value="Plug_dom"/>
</dbReference>
<keyword evidence="2 7" id="KW-0813">Transport</keyword>
<dbReference type="InterPro" id="IPR036942">
    <property type="entry name" value="Beta-barrel_TonB_sf"/>
</dbReference>
<dbReference type="Gene3D" id="2.60.40.1120">
    <property type="entry name" value="Carboxypeptidase-like, regulatory domain"/>
    <property type="match status" value="1"/>
</dbReference>
<evidence type="ECO:0000256" key="6">
    <source>
        <dbReference type="ARBA" id="ARBA00023237"/>
    </source>
</evidence>
<dbReference type="Gene3D" id="2.40.170.20">
    <property type="entry name" value="TonB-dependent receptor, beta-barrel domain"/>
    <property type="match status" value="1"/>
</dbReference>
<evidence type="ECO:0000256" key="1">
    <source>
        <dbReference type="ARBA" id="ARBA00004571"/>
    </source>
</evidence>
<dbReference type="InterPro" id="IPR023997">
    <property type="entry name" value="TonB-dep_OMP_SusC/RagA_CS"/>
</dbReference>
<dbReference type="Pfam" id="PF07715">
    <property type="entry name" value="Plug"/>
    <property type="match status" value="1"/>
</dbReference>
<dbReference type="EMBL" id="NSLJ01000003">
    <property type="protein sequence ID" value="PDP44815.1"/>
    <property type="molecule type" value="Genomic_DNA"/>
</dbReference>
<protein>
    <submittedName>
        <fullName evidence="9">SusC/RagA family TonB-linked outer membrane protein</fullName>
    </submittedName>
</protein>
<feature type="domain" description="TonB-dependent receptor plug" evidence="8">
    <location>
        <begin position="116"/>
        <end position="239"/>
    </location>
</feature>
<reference evidence="9 10" key="1">
    <citation type="submission" date="2017-09" db="EMBL/GenBank/DDBJ databases">
        <title>Phase variable restriction modification systems are present in the genome sequences of periodontal pathogens Prevotella intermedia, Tannerella forsythia and Porphyromonas gingivalis.</title>
        <authorList>
            <person name="Haigh R.D."/>
            <person name="Crawford L."/>
            <person name="Ralph J."/>
            <person name="Wanford J."/>
            <person name="Vartoukian S.R."/>
            <person name="Hijazib K."/>
            <person name="Wade W."/>
            <person name="Oggioni M.R."/>
        </authorList>
    </citation>
    <scope>NUCLEOTIDE SEQUENCE [LARGE SCALE GENOMIC DNA]</scope>
    <source>
        <strain evidence="9 10">WW11663</strain>
    </source>
</reference>
<comment type="caution">
    <text evidence="9">The sequence shown here is derived from an EMBL/GenBank/DDBJ whole genome shotgun (WGS) entry which is preliminary data.</text>
</comment>
<gene>
    <name evidence="9" type="ORF">CLI86_01530</name>
</gene>
<proteinExistence type="inferred from homology"/>
<dbReference type="RefSeq" id="WP_046825289.1">
    <property type="nucleotide sequence ID" value="NZ_CALHNL010000036.1"/>
</dbReference>
<dbReference type="Proteomes" id="UP000219259">
    <property type="component" value="Unassembled WGS sequence"/>
</dbReference>
<dbReference type="InterPro" id="IPR008969">
    <property type="entry name" value="CarboxyPept-like_regulatory"/>
</dbReference>
<dbReference type="InterPro" id="IPR023996">
    <property type="entry name" value="TonB-dep_OMP_SusC/RagA"/>
</dbReference>
<comment type="similarity">
    <text evidence="7">Belongs to the TonB-dependent receptor family.</text>
</comment>
<dbReference type="Gene3D" id="2.170.130.10">
    <property type="entry name" value="TonB-dependent receptor, plug domain"/>
    <property type="match status" value="1"/>
</dbReference>
<dbReference type="InterPro" id="IPR039426">
    <property type="entry name" value="TonB-dep_rcpt-like"/>
</dbReference>
<evidence type="ECO:0000313" key="9">
    <source>
        <dbReference type="EMBL" id="PDP44815.1"/>
    </source>
</evidence>
<comment type="subcellular location">
    <subcellularLocation>
        <location evidence="1 7">Cell outer membrane</location>
        <topology evidence="1 7">Multi-pass membrane protein</topology>
    </subcellularLocation>
</comment>
<dbReference type="AlphaFoldDB" id="A0A2A6EBD2"/>